<accession>A0A9E7PP23</accession>
<dbReference type="GO" id="GO:0000155">
    <property type="term" value="F:phosphorelay sensor kinase activity"/>
    <property type="evidence" value="ECO:0007669"/>
    <property type="project" value="InterPro"/>
</dbReference>
<dbReference type="CDD" id="cd00130">
    <property type="entry name" value="PAS"/>
    <property type="match status" value="2"/>
</dbReference>
<dbReference type="NCBIfam" id="TIGR00229">
    <property type="entry name" value="sensory_box"/>
    <property type="match status" value="2"/>
</dbReference>
<dbReference type="PANTHER" id="PTHR43304">
    <property type="entry name" value="PHYTOCHROME-LIKE PROTEIN CPH1"/>
    <property type="match status" value="1"/>
</dbReference>
<protein>
    <recommendedName>
        <fullName evidence="2">histidine kinase</fullName>
        <ecNumber evidence="2">2.7.13.3</ecNumber>
    </recommendedName>
</protein>
<dbReference type="PROSITE" id="PS50112">
    <property type="entry name" value="PAS"/>
    <property type="match status" value="3"/>
</dbReference>
<evidence type="ECO:0000256" key="5">
    <source>
        <dbReference type="ARBA" id="ARBA00022777"/>
    </source>
</evidence>
<feature type="domain" description="PAS" evidence="8">
    <location>
        <begin position="316"/>
        <end position="356"/>
    </location>
</feature>
<evidence type="ECO:0000256" key="6">
    <source>
        <dbReference type="SAM" id="Coils"/>
    </source>
</evidence>
<proteinExistence type="predicted"/>
<evidence type="ECO:0000256" key="2">
    <source>
        <dbReference type="ARBA" id="ARBA00012438"/>
    </source>
</evidence>
<gene>
    <name evidence="9" type="ORF">L6E24_13975</name>
</gene>
<dbReference type="InterPro" id="IPR035965">
    <property type="entry name" value="PAS-like_dom_sf"/>
</dbReference>
<reference evidence="9" key="1">
    <citation type="submission" date="2022-04" db="EMBL/GenBank/DDBJ databases">
        <title>Complete genome of Methanoplanus endosymbiosus DSM 3599.</title>
        <authorList>
            <person name="Chen S.-C."/>
            <person name="You Y.-T."/>
            <person name="Zhou Y.-Z."/>
            <person name="Lai M.-C."/>
        </authorList>
    </citation>
    <scope>NUCLEOTIDE SEQUENCE</scope>
    <source>
        <strain evidence="9">DSM 3599</strain>
    </source>
</reference>
<evidence type="ECO:0000313" key="10">
    <source>
        <dbReference type="Proteomes" id="UP001060368"/>
    </source>
</evidence>
<dbReference type="InterPro" id="IPR036097">
    <property type="entry name" value="HisK_dim/P_sf"/>
</dbReference>
<dbReference type="InterPro" id="IPR052162">
    <property type="entry name" value="Sensor_kinase/Photoreceptor"/>
</dbReference>
<evidence type="ECO:0000256" key="4">
    <source>
        <dbReference type="ARBA" id="ARBA00022679"/>
    </source>
</evidence>
<keyword evidence="5" id="KW-0418">Kinase</keyword>
<dbReference type="CDD" id="cd00082">
    <property type="entry name" value="HisKA"/>
    <property type="match status" value="1"/>
</dbReference>
<feature type="domain" description="PAS" evidence="8">
    <location>
        <begin position="35"/>
        <end position="77"/>
    </location>
</feature>
<dbReference type="SMART" id="SM00388">
    <property type="entry name" value="HisKA"/>
    <property type="match status" value="1"/>
</dbReference>
<dbReference type="EC" id="2.7.13.3" evidence="2"/>
<dbReference type="EMBL" id="CP096115">
    <property type="protein sequence ID" value="UUX92426.1"/>
    <property type="molecule type" value="Genomic_DNA"/>
</dbReference>
<dbReference type="Gene3D" id="1.10.287.130">
    <property type="match status" value="1"/>
</dbReference>
<evidence type="ECO:0000313" key="9">
    <source>
        <dbReference type="EMBL" id="UUX92426.1"/>
    </source>
</evidence>
<dbReference type="InterPro" id="IPR000014">
    <property type="entry name" value="PAS"/>
</dbReference>
<dbReference type="SMART" id="SM00091">
    <property type="entry name" value="PAS"/>
    <property type="match status" value="3"/>
</dbReference>
<feature type="region of interest" description="Disordered" evidence="7">
    <location>
        <begin position="1"/>
        <end position="26"/>
    </location>
</feature>
<name>A0A9E7PP23_9EURY</name>
<dbReference type="InterPro" id="IPR003661">
    <property type="entry name" value="HisK_dim/P_dom"/>
</dbReference>
<keyword evidence="4" id="KW-0808">Transferase</keyword>
<organism evidence="9 10">
    <name type="scientific">Methanoplanus endosymbiosus</name>
    <dbReference type="NCBI Taxonomy" id="33865"/>
    <lineage>
        <taxon>Archaea</taxon>
        <taxon>Methanobacteriati</taxon>
        <taxon>Methanobacteriota</taxon>
        <taxon>Stenosarchaea group</taxon>
        <taxon>Methanomicrobia</taxon>
        <taxon>Methanomicrobiales</taxon>
        <taxon>Methanomicrobiaceae</taxon>
        <taxon>Methanoplanus</taxon>
    </lineage>
</organism>
<feature type="coiled-coil region" evidence="6">
    <location>
        <begin position="409"/>
        <end position="436"/>
    </location>
</feature>
<keyword evidence="10" id="KW-1185">Reference proteome</keyword>
<evidence type="ECO:0000259" key="8">
    <source>
        <dbReference type="PROSITE" id="PS50112"/>
    </source>
</evidence>
<dbReference type="KEGG" id="mend:L6E24_13975"/>
<feature type="domain" description="PAS" evidence="8">
    <location>
        <begin position="174"/>
        <end position="244"/>
    </location>
</feature>
<dbReference type="SUPFAM" id="SSF55785">
    <property type="entry name" value="PYP-like sensor domain (PAS domain)"/>
    <property type="match status" value="3"/>
</dbReference>
<dbReference type="RefSeq" id="WP_257742575.1">
    <property type="nucleotide sequence ID" value="NZ_CP096115.1"/>
</dbReference>
<evidence type="ECO:0000256" key="3">
    <source>
        <dbReference type="ARBA" id="ARBA00022553"/>
    </source>
</evidence>
<dbReference type="GeneID" id="74308833"/>
<comment type="catalytic activity">
    <reaction evidence="1">
        <text>ATP + protein L-histidine = ADP + protein N-phospho-L-histidine.</text>
        <dbReference type="EC" id="2.7.13.3"/>
    </reaction>
</comment>
<dbReference type="Proteomes" id="UP001060368">
    <property type="component" value="Chromosome"/>
</dbReference>
<sequence>MTSKYKKYYTTETSNDSQNKRRETAMNRQDYFTPENSLMKDIIDKSPYKVILTDKSGKVIYLNNKAENIYGITLNQLFRPQYVIDSSGKKISRFEDIYQMLTIWDSESGDRDSNSNAFTFESRFKQKNKEYYPVKITANLLRDKKRSPEYQDCICFYAEDISAGKETEEALIKSEKDKVTILNAIHENLVYYNTDFEIIWANQDPADSLGMKPEDLIGKVCYKLWYNRDSPCENCTVKKAIENKKPFIEEKLNYNNTDVKVLAYPVFDDNGEVIGAVESSLNITKRKNAEKALKISEMEYKELFSTMTNGFVLHELITDENGEPADYRFLKVNQAFENMTGLSADKIKGRTMFEIFPDSGKYLIERYGQVAMTGIPDEFDNYNPYLNRYYHVYSYCPKIGQFAAIFTEITELMELKKQQRKSLEQIEKNLEDLAILNDEIRNPLQAIIGYVTLEEREYTERILSQAKVIDRLVNRLDKGWLESEKIRDFLRKHYSFN</sequence>
<evidence type="ECO:0000256" key="1">
    <source>
        <dbReference type="ARBA" id="ARBA00000085"/>
    </source>
</evidence>
<keyword evidence="3" id="KW-0597">Phosphoprotein</keyword>
<evidence type="ECO:0000256" key="7">
    <source>
        <dbReference type="SAM" id="MobiDB-lite"/>
    </source>
</evidence>
<dbReference type="Pfam" id="PF00512">
    <property type="entry name" value="HisKA"/>
    <property type="match status" value="1"/>
</dbReference>
<dbReference type="SUPFAM" id="SSF47384">
    <property type="entry name" value="Homodimeric domain of signal transducing histidine kinase"/>
    <property type="match status" value="1"/>
</dbReference>
<dbReference type="Pfam" id="PF13426">
    <property type="entry name" value="PAS_9"/>
    <property type="match status" value="3"/>
</dbReference>
<dbReference type="Gene3D" id="3.30.450.20">
    <property type="entry name" value="PAS domain"/>
    <property type="match status" value="3"/>
</dbReference>
<dbReference type="AlphaFoldDB" id="A0A9E7PP23"/>
<keyword evidence="6" id="KW-0175">Coiled coil</keyword>
<dbReference type="PANTHER" id="PTHR43304:SF1">
    <property type="entry name" value="PAC DOMAIN-CONTAINING PROTEIN"/>
    <property type="match status" value="1"/>
</dbReference>